<dbReference type="SUPFAM" id="SSF49493">
    <property type="entry name" value="HSP40/DnaJ peptide-binding domain"/>
    <property type="match status" value="2"/>
</dbReference>
<dbReference type="PANTHER" id="PTHR24078">
    <property type="entry name" value="DNAJ HOMOLOG SUBFAMILY C MEMBER"/>
    <property type="match status" value="1"/>
</dbReference>
<proteinExistence type="predicted"/>
<evidence type="ECO:0000256" key="2">
    <source>
        <dbReference type="SAM" id="MobiDB-lite"/>
    </source>
</evidence>
<dbReference type="InterPro" id="IPR051339">
    <property type="entry name" value="DnaJ_subfamily_B"/>
</dbReference>
<dbReference type="Proteomes" id="UP000799777">
    <property type="component" value="Unassembled WGS sequence"/>
</dbReference>
<feature type="domain" description="Chaperone DnaJ C-terminal" evidence="3">
    <location>
        <begin position="62"/>
        <end position="218"/>
    </location>
</feature>
<sequence length="233" mass="25551">PGTGKTSHFSPGGRGPGGFHFSNTDDIFAQFMRSSDGGNGGAGTNPFWPKADAPSPEVTIVEKPLLVSLEELFEGTTKRMKINRKTYDRLTGTTSTQDRILEIPIKKGLGVGSKIKFADVEQTAEGSQDLHFIVTDKPHATFKRSGNDLHQIVEISLMESLIGWERSVPLIDGKRYQMSINGPTGPTWTHQYPGEGMPLSKKPTERGNMVVEISIKYPPSLTTDQKKVLKIVL</sequence>
<dbReference type="GO" id="GO:0006457">
    <property type="term" value="P:protein folding"/>
    <property type="evidence" value="ECO:0007669"/>
    <property type="project" value="InterPro"/>
</dbReference>
<dbReference type="GO" id="GO:0051087">
    <property type="term" value="F:protein-folding chaperone binding"/>
    <property type="evidence" value="ECO:0007669"/>
    <property type="project" value="TreeGrafter"/>
</dbReference>
<dbReference type="AlphaFoldDB" id="A0A9P4HFV2"/>
<dbReference type="FunFam" id="2.60.260.20:FF:000013">
    <property type="entry name" value="DnaJ subfamily B member 11"/>
    <property type="match status" value="1"/>
</dbReference>
<dbReference type="Gene3D" id="2.60.260.20">
    <property type="entry name" value="Urease metallochaperone UreE, N-terminal domain"/>
    <property type="match status" value="2"/>
</dbReference>
<keyword evidence="5" id="KW-1185">Reference proteome</keyword>
<evidence type="ECO:0000259" key="3">
    <source>
        <dbReference type="Pfam" id="PF01556"/>
    </source>
</evidence>
<dbReference type="EMBL" id="ML978167">
    <property type="protein sequence ID" value="KAF2033282.1"/>
    <property type="molecule type" value="Genomic_DNA"/>
</dbReference>
<dbReference type="PANTHER" id="PTHR24078:SF553">
    <property type="entry name" value="DNAJ HOMOLOG SUBFAMILY B MEMBER 5"/>
    <property type="match status" value="1"/>
</dbReference>
<protein>
    <submittedName>
        <fullName evidence="4">HSP40/DnaJ peptide-binding protein</fullName>
    </submittedName>
</protein>
<feature type="region of interest" description="Disordered" evidence="2">
    <location>
        <begin position="1"/>
        <end position="21"/>
    </location>
</feature>
<dbReference type="GO" id="GO:0005829">
    <property type="term" value="C:cytosol"/>
    <property type="evidence" value="ECO:0007669"/>
    <property type="project" value="TreeGrafter"/>
</dbReference>
<dbReference type="Pfam" id="PF01556">
    <property type="entry name" value="DnaJ_C"/>
    <property type="match status" value="1"/>
</dbReference>
<feature type="non-terminal residue" evidence="4">
    <location>
        <position position="233"/>
    </location>
</feature>
<accession>A0A9P4HFV2</accession>
<dbReference type="OrthoDB" id="550424at2759"/>
<name>A0A9P4HFV2_9PLEO</name>
<dbReference type="InterPro" id="IPR002939">
    <property type="entry name" value="DnaJ_C"/>
</dbReference>
<evidence type="ECO:0000313" key="4">
    <source>
        <dbReference type="EMBL" id="KAF2033282.1"/>
    </source>
</evidence>
<gene>
    <name evidence="4" type="ORF">EK21DRAFT_35100</name>
</gene>
<organism evidence="4 5">
    <name type="scientific">Setomelanomma holmii</name>
    <dbReference type="NCBI Taxonomy" id="210430"/>
    <lineage>
        <taxon>Eukaryota</taxon>
        <taxon>Fungi</taxon>
        <taxon>Dikarya</taxon>
        <taxon>Ascomycota</taxon>
        <taxon>Pezizomycotina</taxon>
        <taxon>Dothideomycetes</taxon>
        <taxon>Pleosporomycetidae</taxon>
        <taxon>Pleosporales</taxon>
        <taxon>Pleosporineae</taxon>
        <taxon>Phaeosphaeriaceae</taxon>
        <taxon>Setomelanomma</taxon>
    </lineage>
</organism>
<reference evidence="4" key="1">
    <citation type="journal article" date="2020" name="Stud. Mycol.">
        <title>101 Dothideomycetes genomes: a test case for predicting lifestyles and emergence of pathogens.</title>
        <authorList>
            <person name="Haridas S."/>
            <person name="Albert R."/>
            <person name="Binder M."/>
            <person name="Bloem J."/>
            <person name="Labutti K."/>
            <person name="Salamov A."/>
            <person name="Andreopoulos B."/>
            <person name="Baker S."/>
            <person name="Barry K."/>
            <person name="Bills G."/>
            <person name="Bluhm B."/>
            <person name="Cannon C."/>
            <person name="Castanera R."/>
            <person name="Culley D."/>
            <person name="Daum C."/>
            <person name="Ezra D."/>
            <person name="Gonzalez J."/>
            <person name="Henrissat B."/>
            <person name="Kuo A."/>
            <person name="Liang C."/>
            <person name="Lipzen A."/>
            <person name="Lutzoni F."/>
            <person name="Magnuson J."/>
            <person name="Mondo S."/>
            <person name="Nolan M."/>
            <person name="Ohm R."/>
            <person name="Pangilinan J."/>
            <person name="Park H.-J."/>
            <person name="Ramirez L."/>
            <person name="Alfaro M."/>
            <person name="Sun H."/>
            <person name="Tritt A."/>
            <person name="Yoshinaga Y."/>
            <person name="Zwiers L.-H."/>
            <person name="Turgeon B."/>
            <person name="Goodwin S."/>
            <person name="Spatafora J."/>
            <person name="Crous P."/>
            <person name="Grigoriev I."/>
        </authorList>
    </citation>
    <scope>NUCLEOTIDE SEQUENCE</scope>
    <source>
        <strain evidence="4">CBS 110217</strain>
    </source>
</reference>
<dbReference type="InterPro" id="IPR008971">
    <property type="entry name" value="HSP40/DnaJ_pept-bd"/>
</dbReference>
<dbReference type="GO" id="GO:0051082">
    <property type="term" value="F:unfolded protein binding"/>
    <property type="evidence" value="ECO:0007669"/>
    <property type="project" value="InterPro"/>
</dbReference>
<feature type="non-terminal residue" evidence="4">
    <location>
        <position position="1"/>
    </location>
</feature>
<dbReference type="GO" id="GO:0006413">
    <property type="term" value="P:translational initiation"/>
    <property type="evidence" value="ECO:0007669"/>
    <property type="project" value="TreeGrafter"/>
</dbReference>
<evidence type="ECO:0000256" key="1">
    <source>
        <dbReference type="ARBA" id="ARBA00023186"/>
    </source>
</evidence>
<evidence type="ECO:0000313" key="5">
    <source>
        <dbReference type="Proteomes" id="UP000799777"/>
    </source>
</evidence>
<keyword evidence="1" id="KW-0143">Chaperone</keyword>
<comment type="caution">
    <text evidence="4">The sequence shown here is derived from an EMBL/GenBank/DDBJ whole genome shotgun (WGS) entry which is preliminary data.</text>
</comment>
<dbReference type="FunFam" id="2.60.260.20:FF:000002">
    <property type="entry name" value="Dnaj homolog subfamily b member"/>
    <property type="match status" value="1"/>
</dbReference>
<dbReference type="CDD" id="cd10747">
    <property type="entry name" value="DnaJ_C"/>
    <property type="match status" value="1"/>
</dbReference>